<dbReference type="RefSeq" id="WP_379897591.1">
    <property type="nucleotide sequence ID" value="NZ_JBHRTR010000005.1"/>
</dbReference>
<name>A0ABV7KUT6_9PROT</name>
<feature type="transmembrane region" description="Helical" evidence="6">
    <location>
        <begin position="157"/>
        <end position="183"/>
    </location>
</feature>
<evidence type="ECO:0000256" key="4">
    <source>
        <dbReference type="ARBA" id="ARBA00022989"/>
    </source>
</evidence>
<dbReference type="Proteomes" id="UP001595528">
    <property type="component" value="Unassembled WGS sequence"/>
</dbReference>
<comment type="subcellular location">
    <subcellularLocation>
        <location evidence="1">Cell membrane</location>
        <topology evidence="1">Multi-pass membrane protein</topology>
    </subcellularLocation>
</comment>
<protein>
    <submittedName>
        <fullName evidence="7">LysE family transporter</fullName>
    </submittedName>
</protein>
<evidence type="ECO:0000256" key="3">
    <source>
        <dbReference type="ARBA" id="ARBA00022692"/>
    </source>
</evidence>
<dbReference type="EMBL" id="JBHRTR010000005">
    <property type="protein sequence ID" value="MFC3225854.1"/>
    <property type="molecule type" value="Genomic_DNA"/>
</dbReference>
<feature type="transmembrane region" description="Helical" evidence="6">
    <location>
        <begin position="6"/>
        <end position="28"/>
    </location>
</feature>
<keyword evidence="5 6" id="KW-0472">Membrane</keyword>
<reference evidence="8" key="1">
    <citation type="journal article" date="2019" name="Int. J. Syst. Evol. Microbiol.">
        <title>The Global Catalogue of Microorganisms (GCM) 10K type strain sequencing project: providing services to taxonomists for standard genome sequencing and annotation.</title>
        <authorList>
            <consortium name="The Broad Institute Genomics Platform"/>
            <consortium name="The Broad Institute Genome Sequencing Center for Infectious Disease"/>
            <person name="Wu L."/>
            <person name="Ma J."/>
        </authorList>
    </citation>
    <scope>NUCLEOTIDE SEQUENCE [LARGE SCALE GENOMIC DNA]</scope>
    <source>
        <strain evidence="8">KCTC 42964</strain>
    </source>
</reference>
<evidence type="ECO:0000313" key="7">
    <source>
        <dbReference type="EMBL" id="MFC3225854.1"/>
    </source>
</evidence>
<sequence length="221" mass="22973">MEPFAPLLAVFAIYIPALLLPGPDFLAVSRAALTRGTAHGMLTAAGVALGLGSYAALSMIGLSALLLEFEWLAWAVRFAGGFYLVFLGLRLLLTRRSEGPAAGTGTFPDAAADAAGPGRRHGAVLFGLSVTLTNPKAVVLFASVFATSMGPDSPPWLLALTVALVAATAFAWYAAVSLFLAVPAVLSRLGRVRHWIERVAGACFVALGGRILFDPRSPLPG</sequence>
<dbReference type="PANTHER" id="PTHR30086">
    <property type="entry name" value="ARGININE EXPORTER PROTEIN ARGO"/>
    <property type="match status" value="1"/>
</dbReference>
<feature type="transmembrane region" description="Helical" evidence="6">
    <location>
        <begin position="123"/>
        <end position="145"/>
    </location>
</feature>
<comment type="caution">
    <text evidence="7">The sequence shown here is derived from an EMBL/GenBank/DDBJ whole genome shotgun (WGS) entry which is preliminary data.</text>
</comment>
<proteinExistence type="predicted"/>
<evidence type="ECO:0000256" key="2">
    <source>
        <dbReference type="ARBA" id="ARBA00022475"/>
    </source>
</evidence>
<feature type="transmembrane region" description="Helical" evidence="6">
    <location>
        <begin position="40"/>
        <end position="65"/>
    </location>
</feature>
<accession>A0ABV7KUT6</accession>
<feature type="transmembrane region" description="Helical" evidence="6">
    <location>
        <begin position="71"/>
        <end position="93"/>
    </location>
</feature>
<keyword evidence="8" id="KW-1185">Reference proteome</keyword>
<keyword evidence="2" id="KW-1003">Cell membrane</keyword>
<evidence type="ECO:0000256" key="6">
    <source>
        <dbReference type="SAM" id="Phobius"/>
    </source>
</evidence>
<evidence type="ECO:0000313" key="8">
    <source>
        <dbReference type="Proteomes" id="UP001595528"/>
    </source>
</evidence>
<keyword evidence="3 6" id="KW-0812">Transmembrane</keyword>
<evidence type="ECO:0000256" key="1">
    <source>
        <dbReference type="ARBA" id="ARBA00004651"/>
    </source>
</evidence>
<organism evidence="7 8">
    <name type="scientific">Marinibaculum pumilum</name>
    <dbReference type="NCBI Taxonomy" id="1766165"/>
    <lineage>
        <taxon>Bacteria</taxon>
        <taxon>Pseudomonadati</taxon>
        <taxon>Pseudomonadota</taxon>
        <taxon>Alphaproteobacteria</taxon>
        <taxon>Rhodospirillales</taxon>
        <taxon>Rhodospirillaceae</taxon>
        <taxon>Marinibaculum</taxon>
    </lineage>
</organism>
<dbReference type="InterPro" id="IPR001123">
    <property type="entry name" value="LeuE-type"/>
</dbReference>
<evidence type="ECO:0000256" key="5">
    <source>
        <dbReference type="ARBA" id="ARBA00023136"/>
    </source>
</evidence>
<dbReference type="PANTHER" id="PTHR30086:SF20">
    <property type="entry name" value="ARGININE EXPORTER PROTEIN ARGO-RELATED"/>
    <property type="match status" value="1"/>
</dbReference>
<gene>
    <name evidence="7" type="ORF">ACFOGJ_01340</name>
</gene>
<dbReference type="Pfam" id="PF01810">
    <property type="entry name" value="LysE"/>
    <property type="match status" value="1"/>
</dbReference>
<keyword evidence="4 6" id="KW-1133">Transmembrane helix</keyword>
<feature type="transmembrane region" description="Helical" evidence="6">
    <location>
        <begin position="195"/>
        <end position="213"/>
    </location>
</feature>